<comment type="catalytic activity">
    <reaction evidence="16">
        <text>ATP + H2O = ADP + phosphate + H(+)</text>
        <dbReference type="Rhea" id="RHEA:13065"/>
        <dbReference type="ChEBI" id="CHEBI:15377"/>
        <dbReference type="ChEBI" id="CHEBI:15378"/>
        <dbReference type="ChEBI" id="CHEBI:30616"/>
        <dbReference type="ChEBI" id="CHEBI:43474"/>
        <dbReference type="ChEBI" id="CHEBI:456216"/>
        <dbReference type="EC" id="3.6.4.13"/>
    </reaction>
</comment>
<feature type="domain" description="Helicase ATP-binding" evidence="22">
    <location>
        <begin position="172"/>
        <end position="338"/>
    </location>
</feature>
<evidence type="ECO:0000259" key="22">
    <source>
        <dbReference type="PROSITE" id="PS51192"/>
    </source>
</evidence>
<dbReference type="FunFam" id="3.40.50.300:FF:001113">
    <property type="entry name" value="ATP-dependent RNA helicase TDRD9"/>
    <property type="match status" value="1"/>
</dbReference>
<dbReference type="InterPro" id="IPR027417">
    <property type="entry name" value="P-loop_NTPase"/>
</dbReference>
<dbReference type="PROSITE" id="PS50304">
    <property type="entry name" value="TUDOR"/>
    <property type="match status" value="1"/>
</dbReference>
<dbReference type="Bgee" id="ENSBTAG00000020402">
    <property type="expression patterns" value="Expressed in spermatid and 33 other cell types or tissues"/>
</dbReference>
<evidence type="ECO:0000256" key="17">
    <source>
        <dbReference type="ARBA" id="ARBA00062441"/>
    </source>
</evidence>
<accession>A0A3Q1LTL4</accession>
<dbReference type="Gene3D" id="3.40.50.300">
    <property type="entry name" value="P-loop containing nucleotide triphosphate hydrolases"/>
    <property type="match status" value="2"/>
</dbReference>
<comment type="similarity">
    <text evidence="3">Belongs to the DEAD box helicase family. DEAH subfamily.</text>
</comment>
<dbReference type="GO" id="GO:0007141">
    <property type="term" value="P:male meiosis I"/>
    <property type="evidence" value="ECO:0007669"/>
    <property type="project" value="Ensembl"/>
</dbReference>
<comment type="subcellular location">
    <subcellularLocation>
        <location evidence="2">Cytoplasm</location>
    </subcellularLocation>
    <subcellularLocation>
        <location evidence="1">Nucleus</location>
    </subcellularLocation>
</comment>
<dbReference type="GO" id="GO:0141006">
    <property type="term" value="P:transposable element silencing by piRNA-mediated heterochromatin formation"/>
    <property type="evidence" value="ECO:0007669"/>
    <property type="project" value="Ensembl"/>
</dbReference>
<evidence type="ECO:0000313" key="25">
    <source>
        <dbReference type="Proteomes" id="UP000009136"/>
    </source>
</evidence>
<dbReference type="InterPro" id="IPR007502">
    <property type="entry name" value="Helicase-assoc_dom"/>
</dbReference>
<keyword evidence="7" id="KW-0547">Nucleotide-binding</keyword>
<keyword evidence="5" id="KW-0217">Developmental protein</keyword>
<dbReference type="Pfam" id="PF21010">
    <property type="entry name" value="HA2_C"/>
    <property type="match status" value="1"/>
</dbReference>
<reference evidence="24" key="1">
    <citation type="submission" date="2018-03" db="EMBL/GenBank/DDBJ databases">
        <title>ARS-UCD1.2.</title>
        <authorList>
            <person name="Rosen B.D."/>
            <person name="Bickhart D.M."/>
            <person name="Koren S."/>
            <person name="Schnabel R.D."/>
            <person name="Hall R."/>
            <person name="Zimin A."/>
            <person name="Dreischer C."/>
            <person name="Schultheiss S."/>
            <person name="Schroeder S.G."/>
            <person name="Elsik C.G."/>
            <person name="Couldrey C."/>
            <person name="Liu G.E."/>
            <person name="Van Tassell C.P."/>
            <person name="Phillippy A.M."/>
            <person name="Smith T.P.L."/>
            <person name="Medrano J.F."/>
        </authorList>
    </citation>
    <scope>NUCLEOTIDE SEQUENCE [LARGE SCALE GENOMIC DNA]</scope>
    <source>
        <strain evidence="24">Hereford</strain>
    </source>
</reference>
<dbReference type="GO" id="GO:0009566">
    <property type="term" value="P:fertilization"/>
    <property type="evidence" value="ECO:0007669"/>
    <property type="project" value="Ensembl"/>
</dbReference>
<dbReference type="FunFam" id="2.30.30.140:FF:000073">
    <property type="entry name" value="ATP-dependent RNA helicase TDRD9"/>
    <property type="match status" value="1"/>
</dbReference>
<reference evidence="24" key="3">
    <citation type="submission" date="2025-09" db="UniProtKB">
        <authorList>
            <consortium name="Ensembl"/>
        </authorList>
    </citation>
    <scope>IDENTIFICATION</scope>
    <source>
        <strain evidence="24">Hereford</strain>
    </source>
</reference>
<keyword evidence="12" id="KW-0744">Spermatogenesis</keyword>
<dbReference type="CDD" id="cd18791">
    <property type="entry name" value="SF2_C_RHA"/>
    <property type="match status" value="1"/>
</dbReference>
<evidence type="ECO:0000256" key="2">
    <source>
        <dbReference type="ARBA" id="ARBA00004496"/>
    </source>
</evidence>
<keyword evidence="25" id="KW-1185">Reference proteome</keyword>
<dbReference type="FunFam" id="2.40.50.90:FF:000016">
    <property type="entry name" value="Tudor domain containing 9"/>
    <property type="match status" value="1"/>
</dbReference>
<dbReference type="GO" id="GO:0141196">
    <property type="term" value="P:transposable element silencing by piRNA-mediated DNA methylation"/>
    <property type="evidence" value="ECO:0007669"/>
    <property type="project" value="Ensembl"/>
</dbReference>
<dbReference type="SMART" id="SM00847">
    <property type="entry name" value="HA2"/>
    <property type="match status" value="1"/>
</dbReference>
<dbReference type="GO" id="GO:0007283">
    <property type="term" value="P:spermatogenesis"/>
    <property type="evidence" value="ECO:0007669"/>
    <property type="project" value="UniProtKB-KW"/>
</dbReference>
<dbReference type="GO" id="GO:0005634">
    <property type="term" value="C:nucleus"/>
    <property type="evidence" value="ECO:0007669"/>
    <property type="project" value="UniProtKB-SubCell"/>
</dbReference>
<dbReference type="InterPro" id="IPR001650">
    <property type="entry name" value="Helicase_C-like"/>
</dbReference>
<keyword evidence="13" id="KW-0943">RNA-mediated gene silencing</keyword>
<keyword evidence="10" id="KW-0347">Helicase</keyword>
<dbReference type="GO" id="GO:0003724">
    <property type="term" value="F:RNA helicase activity"/>
    <property type="evidence" value="ECO:0007669"/>
    <property type="project" value="UniProtKB-EC"/>
</dbReference>
<feature type="domain" description="Helicase C-terminal" evidence="23">
    <location>
        <begin position="404"/>
        <end position="574"/>
    </location>
</feature>
<name>A0A3Q1LTL4_BOVIN</name>
<dbReference type="Pfam" id="PF00270">
    <property type="entry name" value="DEAD"/>
    <property type="match status" value="1"/>
</dbReference>
<keyword evidence="14" id="KW-0539">Nucleus</keyword>
<dbReference type="GO" id="GO:0034587">
    <property type="term" value="P:piRNA processing"/>
    <property type="evidence" value="ECO:0007669"/>
    <property type="project" value="Ensembl"/>
</dbReference>
<evidence type="ECO:0000256" key="8">
    <source>
        <dbReference type="ARBA" id="ARBA00022782"/>
    </source>
</evidence>
<dbReference type="PANTHER" id="PTHR18934:SF113">
    <property type="entry name" value="ATP-DEPENDENT RNA HELICASE TDRD9"/>
    <property type="match status" value="1"/>
</dbReference>
<dbReference type="Gene3D" id="1.20.120.1080">
    <property type="match status" value="1"/>
</dbReference>
<keyword evidence="9" id="KW-0378">Hydrolase</keyword>
<evidence type="ECO:0000256" key="14">
    <source>
        <dbReference type="ARBA" id="ARBA00023242"/>
    </source>
</evidence>
<dbReference type="EC" id="3.6.4.13" evidence="4"/>
<dbReference type="InterPro" id="IPR002999">
    <property type="entry name" value="Tudor"/>
</dbReference>
<dbReference type="InterPro" id="IPR047384">
    <property type="entry name" value="Tudor_TDRD9"/>
</dbReference>
<evidence type="ECO:0000256" key="15">
    <source>
        <dbReference type="ARBA" id="ARBA00023254"/>
    </source>
</evidence>
<proteinExistence type="inferred from homology"/>
<dbReference type="SMART" id="SM00487">
    <property type="entry name" value="DEXDc"/>
    <property type="match status" value="1"/>
</dbReference>
<keyword evidence="8" id="KW-0221">Differentiation</keyword>
<dbReference type="Ensembl" id="ENSBTAT00000082193.3">
    <property type="protein sequence ID" value="ENSBTAP00000060416.2"/>
    <property type="gene ID" value="ENSBTAG00000020402.8"/>
</dbReference>
<protein>
    <recommendedName>
        <fullName evidence="18">ATP-dependent RNA helicase TDRD9</fullName>
        <ecNumber evidence="4">3.6.4.13</ecNumber>
    </recommendedName>
    <alternativeName>
        <fullName evidence="19">Tudor domain-containing protein 9</fullName>
    </alternativeName>
</protein>
<organism evidence="24 25">
    <name type="scientific">Bos taurus</name>
    <name type="common">Bovine</name>
    <dbReference type="NCBI Taxonomy" id="9913"/>
    <lineage>
        <taxon>Eukaryota</taxon>
        <taxon>Metazoa</taxon>
        <taxon>Chordata</taxon>
        <taxon>Craniata</taxon>
        <taxon>Vertebrata</taxon>
        <taxon>Euteleostomi</taxon>
        <taxon>Mammalia</taxon>
        <taxon>Eutheria</taxon>
        <taxon>Laurasiatheria</taxon>
        <taxon>Artiodactyla</taxon>
        <taxon>Ruminantia</taxon>
        <taxon>Pecora</taxon>
        <taxon>Bovidae</taxon>
        <taxon>Bovinae</taxon>
        <taxon>Bos</taxon>
    </lineage>
</organism>
<evidence type="ECO:0000259" key="21">
    <source>
        <dbReference type="PROSITE" id="PS50304"/>
    </source>
</evidence>
<dbReference type="OrthoDB" id="66977at2759"/>
<keyword evidence="15" id="KW-0469">Meiosis</keyword>
<dbReference type="VGNC" id="VGNC:35722">
    <property type="gene designation" value="TDRD9"/>
</dbReference>
<dbReference type="Pfam" id="PF00271">
    <property type="entry name" value="Helicase_C"/>
    <property type="match status" value="1"/>
</dbReference>
<evidence type="ECO:0000256" key="16">
    <source>
        <dbReference type="ARBA" id="ARBA00047984"/>
    </source>
</evidence>
<dbReference type="InterPro" id="IPR035437">
    <property type="entry name" value="SNase_OB-fold_sf"/>
</dbReference>
<dbReference type="GO" id="GO:0030154">
    <property type="term" value="P:cell differentiation"/>
    <property type="evidence" value="ECO:0007669"/>
    <property type="project" value="UniProtKB-KW"/>
</dbReference>
<gene>
    <name evidence="24 26" type="primary">TDRD9</name>
</gene>
<feature type="domain" description="Tudor" evidence="21">
    <location>
        <begin position="986"/>
        <end position="1046"/>
    </location>
</feature>
<evidence type="ECO:0000256" key="4">
    <source>
        <dbReference type="ARBA" id="ARBA00012552"/>
    </source>
</evidence>
<evidence type="ECO:0000256" key="6">
    <source>
        <dbReference type="ARBA" id="ARBA00022490"/>
    </source>
</evidence>
<feature type="compositionally biased region" description="Basic and acidic residues" evidence="20">
    <location>
        <begin position="36"/>
        <end position="46"/>
    </location>
</feature>
<dbReference type="Gene3D" id="2.30.30.140">
    <property type="match status" value="1"/>
</dbReference>
<feature type="compositionally biased region" description="Low complexity" evidence="20">
    <location>
        <begin position="55"/>
        <end position="68"/>
    </location>
</feature>
<sequence length="1424" mass="160183">MLRKLTLDQINDWFTIGKMVTNVELLGSPPAFPAEAARDEAQRRDAAPSSDPEAEGQAESPAEAPAEAPVLAEAQAEAQHQDQEQAPAQAQATLALPWRLLGEKSADTEYIDKYRQLEAQEFYLYFLDHLISGSDKTGPRPPLAKSSHVMRIPETAYKYPELPISRCKEEVISLIESNSVVIIHGATGSGKSTQLPQYVLDHYLQRSAYCNIVVTQPRKIGASSIARWISRERGWVLGGLVGYQVGLEKIATEDTKLIYMTTGVLLQKIVSAKSLVEFTHVFIDEVHERTEEMDFLLLVVRKLLRTNSRFVKVVLMSATINCREFADYFAVPVQNKMSPAYIFEVEGKPFSIEEYYLNDLEHVHHSRLSPHLLEEPVITRAVYEVAISLIQMFDDLDMKESGAKTPSGSPFLSERSSVLVFLPGLGEINYMHELLTNMVHKRLQVYPLHSSVTLEEQNNVFLSPVPGYRKIILSTNIAESSVTVPDVKYVIDFCLTRTLVCDEDTNYQSLRLSWASKTSCEQRKGRAGRVSKGYCYRLVHKDFWDNSIPNHVIPEMLRCPLGSTILKVKLLDMGEPRALLATALSPPSLSDIERTILLLKEVGALAVSGRREDDNPHDGELTFLGRVLAQLPVSQQLGKLIVLGHVFGCLDECLIIAASLSLKNFFAMPFRQHLDGYRNKVNFAGSSRSDCIALVEAFRAWQTCRQRGELRHPKDELDWGRLNYIQIKRIREVAELYEELKTRVSQFNMYVDSRRPVLDQEYKYKQRFILQVVLAGAFYPNYFTFGQPDEEIATRELAGKDPKTTIVLKHIPPYGFLYHQQLQSLFRQCGQVKSIVFDGAKAFVEFSRNPTERFKTLPAVYMAIKMSQLKVSLELSVHSAEEIEAKVQGGAVSKLRNTSSRGLVRAVASHTVNVDFQKKTVDPVQVSFNMVDQSRTITDLLLTVEVTEVVEVGHFWGYRTDEKNWEFLKSLAAEINRLTLVPLPVHPHPDQVCLAPFADSDKESYFRAQVLYVSGNSAEVFFVDYGNRARVALGVLMEMPCQFLELPFQALEFKICKMRPSARCLVCGERWSSGASQRFSSLVGGRTLLVKVFSMVHSVLHVDAYLPSGLQDTVSVRGILISQGYAEPAEEPYESKQSHEALKGLFSKSVEDLTDMSTASPVKDDEKHLIRILLESFSSNKLGNPSCKAVLHGPFNPYELKCHSLTRISKFRCVWIEKESINSVIISDSPEDTHQRLLVAASLSVNTTGSTMLLRETSLMPHIPGLPALLSMLFAPVMELRVDQDGRCYTGVLCGLGCNPTTGAPVLPEHDMELAFDVQFSVEDIVEINILRAAVNKLVCDGPNGSKCLGPERIAQLQDNSRQKLLGLFCQLKPREKVVPKWYEKPYEWNQVDPKLVMEQADRESSRGKNTFLYQLHRLIVLSS</sequence>
<evidence type="ECO:0000313" key="26">
    <source>
        <dbReference type="VGNC" id="VGNC:35722"/>
    </source>
</evidence>
<evidence type="ECO:0000256" key="10">
    <source>
        <dbReference type="ARBA" id="ARBA00022806"/>
    </source>
</evidence>
<dbReference type="FunFam" id="3.40.50.300:FF:000946">
    <property type="entry name" value="putative ATP-dependent RNA helicase TDRD9"/>
    <property type="match status" value="1"/>
</dbReference>
<comment type="subunit">
    <text evidence="17">Interacts with piRNA-associated proteins PIWIL1 and PIWIL4.</text>
</comment>
<dbReference type="GO" id="GO:0005524">
    <property type="term" value="F:ATP binding"/>
    <property type="evidence" value="ECO:0007669"/>
    <property type="project" value="UniProtKB-KW"/>
</dbReference>
<dbReference type="SMART" id="SM00490">
    <property type="entry name" value="HELICc"/>
    <property type="match status" value="1"/>
</dbReference>
<dbReference type="PROSITE" id="PS51194">
    <property type="entry name" value="HELICASE_CTER"/>
    <property type="match status" value="1"/>
</dbReference>
<evidence type="ECO:0000313" key="24">
    <source>
        <dbReference type="Ensembl" id="ENSBTAP00000060416.2"/>
    </source>
</evidence>
<dbReference type="GO" id="GO:0003676">
    <property type="term" value="F:nucleic acid binding"/>
    <property type="evidence" value="ECO:0007669"/>
    <property type="project" value="InterPro"/>
</dbReference>
<dbReference type="Pfam" id="PF00567">
    <property type="entry name" value="TUDOR"/>
    <property type="match status" value="1"/>
</dbReference>
<evidence type="ECO:0000256" key="11">
    <source>
        <dbReference type="ARBA" id="ARBA00022840"/>
    </source>
</evidence>
<evidence type="ECO:0000256" key="20">
    <source>
        <dbReference type="SAM" id="MobiDB-lite"/>
    </source>
</evidence>
<evidence type="ECO:0000256" key="13">
    <source>
        <dbReference type="ARBA" id="ARBA00023158"/>
    </source>
</evidence>
<evidence type="ECO:0000256" key="1">
    <source>
        <dbReference type="ARBA" id="ARBA00004123"/>
    </source>
</evidence>
<evidence type="ECO:0000256" key="5">
    <source>
        <dbReference type="ARBA" id="ARBA00022473"/>
    </source>
</evidence>
<feature type="region of interest" description="Disordered" evidence="20">
    <location>
        <begin position="28"/>
        <end position="68"/>
    </location>
</feature>
<keyword evidence="6" id="KW-0963">Cytoplasm</keyword>
<dbReference type="InterPro" id="IPR011545">
    <property type="entry name" value="DEAD/DEAH_box_helicase_dom"/>
</dbReference>
<dbReference type="PROSITE" id="PS51192">
    <property type="entry name" value="HELICASE_ATP_BIND_1"/>
    <property type="match status" value="1"/>
</dbReference>
<dbReference type="Gene3D" id="2.40.50.90">
    <property type="match status" value="1"/>
</dbReference>
<dbReference type="FunFam" id="1.20.120.1080:FF:000012">
    <property type="entry name" value="putative ATP-dependent RNA helicase TDRD9"/>
    <property type="match status" value="1"/>
</dbReference>
<evidence type="ECO:0000256" key="9">
    <source>
        <dbReference type="ARBA" id="ARBA00022801"/>
    </source>
</evidence>
<dbReference type="CDD" id="cd20431">
    <property type="entry name" value="Tudor_TDRD9"/>
    <property type="match status" value="1"/>
</dbReference>
<dbReference type="GO" id="GO:0016887">
    <property type="term" value="F:ATP hydrolysis activity"/>
    <property type="evidence" value="ECO:0007669"/>
    <property type="project" value="Ensembl"/>
</dbReference>
<dbReference type="VEuPathDB" id="HostDB:ENSBTAG00000020402"/>
<dbReference type="GO" id="GO:0071547">
    <property type="term" value="C:piP-body"/>
    <property type="evidence" value="ECO:0007669"/>
    <property type="project" value="Ensembl"/>
</dbReference>
<keyword evidence="11" id="KW-0067">ATP-binding</keyword>
<dbReference type="InterPro" id="IPR014001">
    <property type="entry name" value="Helicase_ATP-bd"/>
</dbReference>
<evidence type="ECO:0000256" key="7">
    <source>
        <dbReference type="ARBA" id="ARBA00022741"/>
    </source>
</evidence>
<evidence type="ECO:0000256" key="3">
    <source>
        <dbReference type="ARBA" id="ARBA00008792"/>
    </source>
</evidence>
<reference evidence="24" key="2">
    <citation type="submission" date="2025-08" db="UniProtKB">
        <authorList>
            <consortium name="Ensembl"/>
        </authorList>
    </citation>
    <scope>IDENTIFICATION</scope>
    <source>
        <strain evidence="24">Hereford</strain>
    </source>
</reference>
<evidence type="ECO:0000256" key="18">
    <source>
        <dbReference type="ARBA" id="ARBA00074173"/>
    </source>
</evidence>
<dbReference type="SUPFAM" id="SSF52540">
    <property type="entry name" value="P-loop containing nucleoside triphosphate hydrolases"/>
    <property type="match status" value="1"/>
</dbReference>
<evidence type="ECO:0000259" key="23">
    <source>
        <dbReference type="PROSITE" id="PS51194"/>
    </source>
</evidence>
<dbReference type="PANTHER" id="PTHR18934">
    <property type="entry name" value="ATP-DEPENDENT RNA HELICASE"/>
    <property type="match status" value="1"/>
</dbReference>
<dbReference type="Proteomes" id="UP000009136">
    <property type="component" value="Chromosome 21"/>
</dbReference>
<dbReference type="SUPFAM" id="SSF63748">
    <property type="entry name" value="Tudor/PWWP/MBT"/>
    <property type="match status" value="1"/>
</dbReference>
<dbReference type="GeneTree" id="ENSGT00940000157035"/>
<dbReference type="SMART" id="SM00333">
    <property type="entry name" value="TUDOR"/>
    <property type="match status" value="1"/>
</dbReference>
<evidence type="ECO:0000256" key="12">
    <source>
        <dbReference type="ARBA" id="ARBA00022871"/>
    </source>
</evidence>
<evidence type="ECO:0000256" key="19">
    <source>
        <dbReference type="ARBA" id="ARBA00081664"/>
    </source>
</evidence>